<dbReference type="InterPro" id="IPR000639">
    <property type="entry name" value="Epox_hydrolase-like"/>
</dbReference>
<dbReference type="InterPro" id="IPR000073">
    <property type="entry name" value="AB_hydrolase_1"/>
</dbReference>
<reference evidence="4" key="1">
    <citation type="submission" date="2020-11" db="EMBL/GenBank/DDBJ databases">
        <authorList>
            <consortium name="DOE Joint Genome Institute"/>
            <person name="Ahrendt S."/>
            <person name="Riley R."/>
            <person name="Andreopoulos W."/>
            <person name="LaButti K."/>
            <person name="Pangilinan J."/>
            <person name="Ruiz-duenas F.J."/>
            <person name="Barrasa J.M."/>
            <person name="Sanchez-Garcia M."/>
            <person name="Camarero S."/>
            <person name="Miyauchi S."/>
            <person name="Serrano A."/>
            <person name="Linde D."/>
            <person name="Babiker R."/>
            <person name="Drula E."/>
            <person name="Ayuso-Fernandez I."/>
            <person name="Pacheco R."/>
            <person name="Padilla G."/>
            <person name="Ferreira P."/>
            <person name="Barriuso J."/>
            <person name="Kellner H."/>
            <person name="Castanera R."/>
            <person name="Alfaro M."/>
            <person name="Ramirez L."/>
            <person name="Pisabarro A.G."/>
            <person name="Kuo A."/>
            <person name="Tritt A."/>
            <person name="Lipzen A."/>
            <person name="He G."/>
            <person name="Yan M."/>
            <person name="Ng V."/>
            <person name="Cullen D."/>
            <person name="Martin F."/>
            <person name="Rosso M.-N."/>
            <person name="Henrissat B."/>
            <person name="Hibbett D."/>
            <person name="Martinez A.T."/>
            <person name="Grigoriev I.V."/>
        </authorList>
    </citation>
    <scope>NUCLEOTIDE SEQUENCE</scope>
    <source>
        <strain evidence="4">AH 44721</strain>
    </source>
</reference>
<evidence type="ECO:0000256" key="2">
    <source>
        <dbReference type="ARBA" id="ARBA00038334"/>
    </source>
</evidence>
<feature type="domain" description="AB hydrolase-1" evidence="3">
    <location>
        <begin position="19"/>
        <end position="301"/>
    </location>
</feature>
<dbReference type="OrthoDB" id="408373at2759"/>
<keyword evidence="5" id="KW-1185">Reference proteome</keyword>
<keyword evidence="1 4" id="KW-0378">Hydrolase</keyword>
<dbReference type="GO" id="GO:0016787">
    <property type="term" value="F:hydrolase activity"/>
    <property type="evidence" value="ECO:0007669"/>
    <property type="project" value="UniProtKB-KW"/>
</dbReference>
<dbReference type="Proteomes" id="UP000724874">
    <property type="component" value="Unassembled WGS sequence"/>
</dbReference>
<dbReference type="Gene3D" id="3.40.50.1820">
    <property type="entry name" value="alpha/beta hydrolase"/>
    <property type="match status" value="1"/>
</dbReference>
<accession>A0A9P5NGI9</accession>
<comment type="similarity">
    <text evidence="2">Belongs to the AB hydrolase superfamily. Epoxide hydrolase family.</text>
</comment>
<name>A0A9P5NGI9_GYMJU</name>
<sequence>MSIRSTTTRRGFAPSAEKPTVIFLHGFPSTHLDWTSQITTFSNKGYGVIAPDLLGYGDTSAPDDVNQYKTLDMAEDVVDILKDLGVYKVIGVAHDWGCFLLSRLLNTHLDRVLGAAFLAVGYIPPQPNFDYNAQLATLNKLVGYDVFGYWRFFSDDDAPTLTEKHASIDSFYSLLFPNDPSIWKTDMAPLGKSREWIEQNKQLPLASYWTAEQKEEHKKTLLKKGLRGPYNWYKARLTGINNADEASIPQEAYQINIPTFFGGALKDQICLANLTKPMMGKTCPNLVTKDFDTSHWIMLEASDELNEALEQFFGSL</sequence>
<evidence type="ECO:0000313" key="5">
    <source>
        <dbReference type="Proteomes" id="UP000724874"/>
    </source>
</evidence>
<protein>
    <submittedName>
        <fullName evidence="4">Alpha/Beta hydrolase protein</fullName>
    </submittedName>
</protein>
<dbReference type="InterPro" id="IPR029058">
    <property type="entry name" value="AB_hydrolase_fold"/>
</dbReference>
<evidence type="ECO:0000313" key="4">
    <source>
        <dbReference type="EMBL" id="KAF8885233.1"/>
    </source>
</evidence>
<gene>
    <name evidence="4" type="ORF">CPB84DRAFT_1788486</name>
</gene>
<dbReference type="AlphaFoldDB" id="A0A9P5NGI9"/>
<dbReference type="PRINTS" id="PR00412">
    <property type="entry name" value="EPOXHYDRLASE"/>
</dbReference>
<dbReference type="PANTHER" id="PTHR43329">
    <property type="entry name" value="EPOXIDE HYDROLASE"/>
    <property type="match status" value="1"/>
</dbReference>
<comment type="caution">
    <text evidence="4">The sequence shown here is derived from an EMBL/GenBank/DDBJ whole genome shotgun (WGS) entry which is preliminary data.</text>
</comment>
<dbReference type="Pfam" id="PF00561">
    <property type="entry name" value="Abhydrolase_1"/>
    <property type="match status" value="1"/>
</dbReference>
<evidence type="ECO:0000259" key="3">
    <source>
        <dbReference type="Pfam" id="PF00561"/>
    </source>
</evidence>
<proteinExistence type="inferred from homology"/>
<dbReference type="EMBL" id="JADNYJ010000103">
    <property type="protein sequence ID" value="KAF8885233.1"/>
    <property type="molecule type" value="Genomic_DNA"/>
</dbReference>
<evidence type="ECO:0000256" key="1">
    <source>
        <dbReference type="ARBA" id="ARBA00022801"/>
    </source>
</evidence>
<organism evidence="4 5">
    <name type="scientific">Gymnopilus junonius</name>
    <name type="common">Spectacular rustgill mushroom</name>
    <name type="synonym">Gymnopilus spectabilis subsp. junonius</name>
    <dbReference type="NCBI Taxonomy" id="109634"/>
    <lineage>
        <taxon>Eukaryota</taxon>
        <taxon>Fungi</taxon>
        <taxon>Dikarya</taxon>
        <taxon>Basidiomycota</taxon>
        <taxon>Agaricomycotina</taxon>
        <taxon>Agaricomycetes</taxon>
        <taxon>Agaricomycetidae</taxon>
        <taxon>Agaricales</taxon>
        <taxon>Agaricineae</taxon>
        <taxon>Hymenogastraceae</taxon>
        <taxon>Gymnopilus</taxon>
    </lineage>
</organism>
<dbReference type="SUPFAM" id="SSF53474">
    <property type="entry name" value="alpha/beta-Hydrolases"/>
    <property type="match status" value="1"/>
</dbReference>